<dbReference type="InterPro" id="IPR044930">
    <property type="entry name" value="Homing_endonuclease_His-Me"/>
</dbReference>
<evidence type="ECO:0000313" key="3">
    <source>
        <dbReference type="Proteomes" id="UP001550739"/>
    </source>
</evidence>
<organism evidence="2 3">
    <name type="scientific">Streptomyces sp. 900129855</name>
    <dbReference type="NCBI Taxonomy" id="3155129"/>
    <lineage>
        <taxon>Bacteria</taxon>
        <taxon>Bacillati</taxon>
        <taxon>Actinomycetota</taxon>
        <taxon>Actinomycetes</taxon>
        <taxon>Kitasatosporales</taxon>
        <taxon>Streptomycetaceae</taxon>
        <taxon>Streptomyces</taxon>
    </lineage>
</organism>
<dbReference type="InterPro" id="IPR044925">
    <property type="entry name" value="His-Me_finger_sf"/>
</dbReference>
<feature type="region of interest" description="Disordered" evidence="1">
    <location>
        <begin position="48"/>
        <end position="136"/>
    </location>
</feature>
<dbReference type="EMBL" id="JBEZVE010000019">
    <property type="protein sequence ID" value="MEU3785215.1"/>
    <property type="molecule type" value="Genomic_DNA"/>
</dbReference>
<dbReference type="SUPFAM" id="SSF54060">
    <property type="entry name" value="His-Me finger endonucleases"/>
    <property type="match status" value="1"/>
</dbReference>
<sequence>MESGCWEWQNSTDADGYSKYWHEGAMRLAHRVAYVELVEQVPDDVEIRHDCDNPPCVKPNHSRTGTHSDNMQDSLERGRNAFRKKTRCPQGHPYDEENTYADPSGRRHCRTCMREAGRRYRQRNVGGKARKAGEAA</sequence>
<keyword evidence="2" id="KW-0255">Endonuclease</keyword>
<keyword evidence="3" id="KW-1185">Reference proteome</keyword>
<keyword evidence="2" id="KW-0378">Hydrolase</keyword>
<dbReference type="GO" id="GO:0004519">
    <property type="term" value="F:endonuclease activity"/>
    <property type="evidence" value="ECO:0007669"/>
    <property type="project" value="UniProtKB-KW"/>
</dbReference>
<evidence type="ECO:0000256" key="1">
    <source>
        <dbReference type="SAM" id="MobiDB-lite"/>
    </source>
</evidence>
<reference evidence="2 3" key="1">
    <citation type="submission" date="2024-06" db="EMBL/GenBank/DDBJ databases">
        <title>The Natural Products Discovery Center: Release of the First 8490 Sequenced Strains for Exploring Actinobacteria Biosynthetic Diversity.</title>
        <authorList>
            <person name="Kalkreuter E."/>
            <person name="Kautsar S.A."/>
            <person name="Yang D."/>
            <person name="Bader C.D."/>
            <person name="Teijaro C.N."/>
            <person name="Fluegel L."/>
            <person name="Davis C.M."/>
            <person name="Simpson J.R."/>
            <person name="Lauterbach L."/>
            <person name="Steele A.D."/>
            <person name="Gui C."/>
            <person name="Meng S."/>
            <person name="Li G."/>
            <person name="Viehrig K."/>
            <person name="Ye F."/>
            <person name="Su P."/>
            <person name="Kiefer A.F."/>
            <person name="Nichols A."/>
            <person name="Cepeda A.J."/>
            <person name="Yan W."/>
            <person name="Fan B."/>
            <person name="Jiang Y."/>
            <person name="Adhikari A."/>
            <person name="Zheng C.-J."/>
            <person name="Schuster L."/>
            <person name="Cowan T.M."/>
            <person name="Smanski M.J."/>
            <person name="Chevrette M.G."/>
            <person name="De Carvalho L.P.S."/>
            <person name="Shen B."/>
        </authorList>
    </citation>
    <scope>NUCLEOTIDE SEQUENCE [LARGE SCALE GENOMIC DNA]</scope>
    <source>
        <strain evidence="2 3">NPDC033843</strain>
    </source>
</reference>
<protein>
    <submittedName>
        <fullName evidence="2">HNH endonuclease</fullName>
    </submittedName>
</protein>
<evidence type="ECO:0000313" key="2">
    <source>
        <dbReference type="EMBL" id="MEU3785215.1"/>
    </source>
</evidence>
<comment type="caution">
    <text evidence="2">The sequence shown here is derived from an EMBL/GenBank/DDBJ whole genome shotgun (WGS) entry which is preliminary data.</text>
</comment>
<keyword evidence="2" id="KW-0540">Nuclease</keyword>
<accession>A0ABV2ZRP1</accession>
<dbReference type="RefSeq" id="WP_361706758.1">
    <property type="nucleotide sequence ID" value="NZ_JBEZVE010000019.1"/>
</dbReference>
<name>A0ABV2ZRP1_9ACTN</name>
<gene>
    <name evidence="2" type="ORF">AB0E89_32560</name>
</gene>
<dbReference type="Gene3D" id="3.90.75.10">
    <property type="entry name" value="Homing Intron 3 (I-ppo) Encoded Endonuclease, Chain A"/>
    <property type="match status" value="1"/>
</dbReference>
<dbReference type="Proteomes" id="UP001550739">
    <property type="component" value="Unassembled WGS sequence"/>
</dbReference>
<feature type="compositionally biased region" description="Polar residues" evidence="1">
    <location>
        <begin position="62"/>
        <end position="73"/>
    </location>
</feature>
<proteinExistence type="predicted"/>